<evidence type="ECO:0000313" key="8">
    <source>
        <dbReference type="Proteomes" id="UP000028349"/>
    </source>
</evidence>
<gene>
    <name evidence="6" type="ORF">HY04_00220</name>
    <name evidence="7" type="ORF">NCTC13489_00575</name>
</gene>
<dbReference type="Pfam" id="PF02535">
    <property type="entry name" value="Zip"/>
    <property type="match status" value="1"/>
</dbReference>
<dbReference type="GO" id="GO:0005385">
    <property type="term" value="F:zinc ion transmembrane transporter activity"/>
    <property type="evidence" value="ECO:0007669"/>
    <property type="project" value="TreeGrafter"/>
</dbReference>
<keyword evidence="2 5" id="KW-0812">Transmembrane</keyword>
<evidence type="ECO:0000256" key="4">
    <source>
        <dbReference type="ARBA" id="ARBA00023136"/>
    </source>
</evidence>
<dbReference type="PANTHER" id="PTHR11040">
    <property type="entry name" value="ZINC/IRON TRANSPORTER"/>
    <property type="match status" value="1"/>
</dbReference>
<feature type="transmembrane region" description="Helical" evidence="5">
    <location>
        <begin position="210"/>
        <end position="228"/>
    </location>
</feature>
<dbReference type="InterPro" id="IPR003689">
    <property type="entry name" value="ZIP"/>
</dbReference>
<dbReference type="PANTHER" id="PTHR11040:SF198">
    <property type="entry name" value="METAL HOMEOSTASIS FACTOR ATX2"/>
    <property type="match status" value="1"/>
</dbReference>
<evidence type="ECO:0000256" key="2">
    <source>
        <dbReference type="ARBA" id="ARBA00022692"/>
    </source>
</evidence>
<accession>A0A448NNN8</accession>
<keyword evidence="8" id="KW-1185">Reference proteome</keyword>
<proteinExistence type="predicted"/>
<feature type="transmembrane region" description="Helical" evidence="5">
    <location>
        <begin position="96"/>
        <end position="114"/>
    </location>
</feature>
<dbReference type="KEGG" id="cant:NCTC13489_00575"/>
<feature type="transmembrane region" description="Helical" evidence="5">
    <location>
        <begin position="179"/>
        <end position="198"/>
    </location>
</feature>
<sequence>MIIVLLILSVLIGVFLGKFFGDREKFAKNLLIVSAGFLITICLNEVFPEVYAGEDQNIGLWVIGGVLLQMLLENLTKGFEHGHFHHHTEGKHILPLALMIGLFIHAFLEGIPLANEEVVLTPYLTGILVHNIPISFILGAFLVKNKKFSPSAFLIISIFALASPLGLILGKYFNPNLEVYFLALVGGIFLHISSVIIFESNKNHNVDWRKIGYVMLGVLLAMSTHLFHQH</sequence>
<evidence type="ECO:0000313" key="7">
    <source>
        <dbReference type="EMBL" id="VEH96719.1"/>
    </source>
</evidence>
<dbReference type="STRING" id="266748.HY04_00220"/>
<feature type="transmembrane region" description="Helical" evidence="5">
    <location>
        <begin position="120"/>
        <end position="143"/>
    </location>
</feature>
<dbReference type="Proteomes" id="UP000028349">
    <property type="component" value="Unassembled WGS sequence"/>
</dbReference>
<organism evidence="7 9">
    <name type="scientific">Kaistella antarctica</name>
    <dbReference type="NCBI Taxonomy" id="266748"/>
    <lineage>
        <taxon>Bacteria</taxon>
        <taxon>Pseudomonadati</taxon>
        <taxon>Bacteroidota</taxon>
        <taxon>Flavobacteriia</taxon>
        <taxon>Flavobacteriales</taxon>
        <taxon>Weeksellaceae</taxon>
        <taxon>Chryseobacterium group</taxon>
        <taxon>Kaistella</taxon>
    </lineage>
</organism>
<evidence type="ECO:0000313" key="6">
    <source>
        <dbReference type="EMBL" id="KEY19697.1"/>
    </source>
</evidence>
<reference evidence="7 9" key="2">
    <citation type="submission" date="2018-12" db="EMBL/GenBank/DDBJ databases">
        <authorList>
            <consortium name="Pathogen Informatics"/>
        </authorList>
    </citation>
    <scope>NUCLEOTIDE SEQUENCE [LARGE SCALE GENOMIC DNA]</scope>
    <source>
        <strain evidence="7 9">NCTC13489</strain>
    </source>
</reference>
<keyword evidence="3 5" id="KW-1133">Transmembrane helix</keyword>
<feature type="transmembrane region" description="Helical" evidence="5">
    <location>
        <begin position="152"/>
        <end position="173"/>
    </location>
</feature>
<dbReference type="AlphaFoldDB" id="A0A448NNN8"/>
<name>A0A448NNN8_9FLAO</name>
<dbReference type="OrthoDB" id="654481at2"/>
<dbReference type="Proteomes" id="UP000270036">
    <property type="component" value="Chromosome"/>
</dbReference>
<evidence type="ECO:0000313" key="9">
    <source>
        <dbReference type="Proteomes" id="UP000270036"/>
    </source>
</evidence>
<evidence type="ECO:0000256" key="1">
    <source>
        <dbReference type="ARBA" id="ARBA00004141"/>
    </source>
</evidence>
<evidence type="ECO:0000256" key="5">
    <source>
        <dbReference type="SAM" id="Phobius"/>
    </source>
</evidence>
<dbReference type="EMBL" id="LR134441">
    <property type="protein sequence ID" value="VEH96719.1"/>
    <property type="molecule type" value="Genomic_DNA"/>
</dbReference>
<reference evidence="6 8" key="1">
    <citation type="submission" date="2014-07" db="EMBL/GenBank/DDBJ databases">
        <authorList>
            <person name="Pisani N.G."/>
            <person name="Newman J.D."/>
        </authorList>
    </citation>
    <scope>NUCLEOTIDE SEQUENCE [LARGE SCALE GENOMIC DNA]</scope>
    <source>
        <strain evidence="6 8">LMG 24720</strain>
    </source>
</reference>
<keyword evidence="4 5" id="KW-0472">Membrane</keyword>
<comment type="subcellular location">
    <subcellularLocation>
        <location evidence="1">Membrane</location>
        <topology evidence="1">Multi-pass membrane protein</topology>
    </subcellularLocation>
</comment>
<dbReference type="GO" id="GO:0016020">
    <property type="term" value="C:membrane"/>
    <property type="evidence" value="ECO:0007669"/>
    <property type="project" value="UniProtKB-SubCell"/>
</dbReference>
<feature type="transmembrane region" description="Helical" evidence="5">
    <location>
        <begin position="58"/>
        <end position="75"/>
    </location>
</feature>
<dbReference type="EMBL" id="JPEP01000001">
    <property type="protein sequence ID" value="KEY19697.1"/>
    <property type="molecule type" value="Genomic_DNA"/>
</dbReference>
<dbReference type="RefSeq" id="WP_034716013.1">
    <property type="nucleotide sequence ID" value="NZ_FOIX01000002.1"/>
</dbReference>
<protein>
    <submittedName>
        <fullName evidence="7">ZIP Zinc transporter</fullName>
    </submittedName>
    <submittedName>
        <fullName evidence="6">Zinc permease</fullName>
    </submittedName>
</protein>
<evidence type="ECO:0000256" key="3">
    <source>
        <dbReference type="ARBA" id="ARBA00022989"/>
    </source>
</evidence>